<feature type="transmembrane region" description="Helical" evidence="1">
    <location>
        <begin position="71"/>
        <end position="92"/>
    </location>
</feature>
<reference evidence="2" key="1">
    <citation type="submission" date="2023-10" db="EMBL/GenBank/DDBJ databases">
        <title>Genome assembly of Pristionchus species.</title>
        <authorList>
            <person name="Yoshida K."/>
            <person name="Sommer R.J."/>
        </authorList>
    </citation>
    <scope>NUCLEOTIDE SEQUENCE</scope>
    <source>
        <strain evidence="2">RS5133</strain>
    </source>
</reference>
<evidence type="ECO:0000313" key="2">
    <source>
        <dbReference type="EMBL" id="GMT09460.1"/>
    </source>
</evidence>
<feature type="transmembrane region" description="Helical" evidence="1">
    <location>
        <begin position="42"/>
        <end position="59"/>
    </location>
</feature>
<evidence type="ECO:0000313" key="3">
    <source>
        <dbReference type="Proteomes" id="UP001432322"/>
    </source>
</evidence>
<feature type="non-terminal residue" evidence="2">
    <location>
        <position position="1"/>
    </location>
</feature>
<keyword evidence="1" id="KW-0812">Transmembrane</keyword>
<evidence type="ECO:0000256" key="1">
    <source>
        <dbReference type="SAM" id="Phobius"/>
    </source>
</evidence>
<keyword evidence="3" id="KW-1185">Reference proteome</keyword>
<comment type="caution">
    <text evidence="2">The sequence shown here is derived from an EMBL/GenBank/DDBJ whole genome shotgun (WGS) entry which is preliminary data.</text>
</comment>
<keyword evidence="1" id="KW-0472">Membrane</keyword>
<protein>
    <submittedName>
        <fullName evidence="2">Uncharacterized protein</fullName>
    </submittedName>
</protein>
<dbReference type="EMBL" id="BTSY01000001">
    <property type="protein sequence ID" value="GMT09460.1"/>
    <property type="molecule type" value="Genomic_DNA"/>
</dbReference>
<proteinExistence type="predicted"/>
<feature type="non-terminal residue" evidence="2">
    <location>
        <position position="98"/>
    </location>
</feature>
<dbReference type="Proteomes" id="UP001432322">
    <property type="component" value="Unassembled WGS sequence"/>
</dbReference>
<name>A0AAV5UTE3_9BILA</name>
<accession>A0AAV5UTE3</accession>
<dbReference type="AlphaFoldDB" id="A0AAV5UTE3"/>
<organism evidence="2 3">
    <name type="scientific">Pristionchus fissidentatus</name>
    <dbReference type="NCBI Taxonomy" id="1538716"/>
    <lineage>
        <taxon>Eukaryota</taxon>
        <taxon>Metazoa</taxon>
        <taxon>Ecdysozoa</taxon>
        <taxon>Nematoda</taxon>
        <taxon>Chromadorea</taxon>
        <taxon>Rhabditida</taxon>
        <taxon>Rhabditina</taxon>
        <taxon>Diplogasteromorpha</taxon>
        <taxon>Diplogasteroidea</taxon>
        <taxon>Neodiplogasteridae</taxon>
        <taxon>Pristionchus</taxon>
    </lineage>
</organism>
<keyword evidence="1" id="KW-1133">Transmembrane helix</keyword>
<sequence>SMPTLPLPYLSLLDRLLLRFLLCSSLHRMGSGRARLSRSERFSHLLLLLLSFLLILHRLPHALDVLHRWILVRSTELTLHGYFFLFSFKWLLHRREHA</sequence>
<gene>
    <name evidence="2" type="ORF">PFISCL1PPCAC_757</name>
</gene>